<organism evidence="2 3">
    <name type="scientific">Prunus yedoensis var. nudiflora</name>
    <dbReference type="NCBI Taxonomy" id="2094558"/>
    <lineage>
        <taxon>Eukaryota</taxon>
        <taxon>Viridiplantae</taxon>
        <taxon>Streptophyta</taxon>
        <taxon>Embryophyta</taxon>
        <taxon>Tracheophyta</taxon>
        <taxon>Spermatophyta</taxon>
        <taxon>Magnoliopsida</taxon>
        <taxon>eudicotyledons</taxon>
        <taxon>Gunneridae</taxon>
        <taxon>Pentapetalae</taxon>
        <taxon>rosids</taxon>
        <taxon>fabids</taxon>
        <taxon>Rosales</taxon>
        <taxon>Rosaceae</taxon>
        <taxon>Amygdaloideae</taxon>
        <taxon>Amygdaleae</taxon>
        <taxon>Prunus</taxon>
    </lineage>
</organism>
<accession>A0A314Y315</accession>
<dbReference type="Proteomes" id="UP000250321">
    <property type="component" value="Unassembled WGS sequence"/>
</dbReference>
<comment type="caution">
    <text evidence="2">The sequence shown here is derived from an EMBL/GenBank/DDBJ whole genome shotgun (WGS) entry which is preliminary data.</text>
</comment>
<evidence type="ECO:0000313" key="3">
    <source>
        <dbReference type="Proteomes" id="UP000250321"/>
    </source>
</evidence>
<gene>
    <name evidence="2" type="ORF">Pyn_07122</name>
</gene>
<reference evidence="2 3" key="1">
    <citation type="submission" date="2018-02" db="EMBL/GenBank/DDBJ databases">
        <title>Draft genome of wild Prunus yedoensis var. nudiflora.</title>
        <authorList>
            <person name="Baek S."/>
            <person name="Kim J.-H."/>
            <person name="Choi K."/>
            <person name="Kim G.-B."/>
            <person name="Cho A."/>
            <person name="Jang H."/>
            <person name="Shin C.-H."/>
            <person name="Yu H.-J."/>
            <person name="Mun J.-H."/>
        </authorList>
    </citation>
    <scope>NUCLEOTIDE SEQUENCE [LARGE SCALE GENOMIC DNA]</scope>
    <source>
        <strain evidence="3">cv. Jeju island</strain>
        <tissue evidence="2">Leaf</tissue>
    </source>
</reference>
<feature type="compositionally biased region" description="Basic and acidic residues" evidence="1">
    <location>
        <begin position="42"/>
        <end position="53"/>
    </location>
</feature>
<name>A0A314Y315_PRUYE</name>
<dbReference type="STRING" id="2094558.A0A314Y315"/>
<evidence type="ECO:0000313" key="2">
    <source>
        <dbReference type="EMBL" id="PQP99769.1"/>
    </source>
</evidence>
<evidence type="ECO:0000256" key="1">
    <source>
        <dbReference type="SAM" id="MobiDB-lite"/>
    </source>
</evidence>
<dbReference type="AlphaFoldDB" id="A0A314Y315"/>
<feature type="region of interest" description="Disordered" evidence="1">
    <location>
        <begin position="39"/>
        <end position="70"/>
    </location>
</feature>
<proteinExistence type="predicted"/>
<feature type="compositionally biased region" description="Polar residues" evidence="1">
    <location>
        <begin position="103"/>
        <end position="119"/>
    </location>
</feature>
<dbReference type="EMBL" id="PJQY01001775">
    <property type="protein sequence ID" value="PQP99769.1"/>
    <property type="molecule type" value="Genomic_DNA"/>
</dbReference>
<keyword evidence="3" id="KW-1185">Reference proteome</keyword>
<sequence>MAANPISQGQGLAVFRKQLFSPSLKSNSQPASFLRCYSSQKTENHNENDEQQHRAKQPKSSTPKTKTAKDMARLVNTNPWSMSLSLLSRQSLPLYPRPRYTKHSTLSKPRTKPFSSLSG</sequence>
<protein>
    <submittedName>
        <fullName evidence="2">Pentatricopeptide repeat-containing protein</fullName>
    </submittedName>
</protein>
<feature type="region of interest" description="Disordered" evidence="1">
    <location>
        <begin position="91"/>
        <end position="119"/>
    </location>
</feature>